<comment type="similarity">
    <text evidence="1">Belongs to the sulfotransferase 1 family.</text>
</comment>
<dbReference type="PANTHER" id="PTHR11783">
    <property type="entry name" value="SULFOTRANSFERASE SULT"/>
    <property type="match status" value="1"/>
</dbReference>
<proteinExistence type="inferred from homology"/>
<evidence type="ECO:0000313" key="4">
    <source>
        <dbReference type="EMBL" id="TYS15189.1"/>
    </source>
</evidence>
<accession>A0A5D4NMN4</accession>
<dbReference type="InterPro" id="IPR000863">
    <property type="entry name" value="Sulfotransferase_dom"/>
</dbReference>
<evidence type="ECO:0000256" key="2">
    <source>
        <dbReference type="ARBA" id="ARBA00022679"/>
    </source>
</evidence>
<evidence type="ECO:0000256" key="1">
    <source>
        <dbReference type="ARBA" id="ARBA00005771"/>
    </source>
</evidence>
<dbReference type="Proteomes" id="UP000322267">
    <property type="component" value="Unassembled WGS sequence"/>
</dbReference>
<dbReference type="RefSeq" id="WP_148941159.1">
    <property type="nucleotide sequence ID" value="NZ_VTEI01000009.1"/>
</dbReference>
<evidence type="ECO:0000259" key="3">
    <source>
        <dbReference type="Pfam" id="PF00685"/>
    </source>
</evidence>
<sequence length="249" mass="29007">MKNPCRILVNSIPKSGTHLMLQLVEGIPKMKIAGSWIDPEEKLSLIKEGIFAPAHLPYSSSAEEYIRKNNIKMILITRDLRDNVISLVHFILRNQYNHPYNPYLGLGLHSYEDQIMTMIKGAKVEDPLYGGPLIIQNIRGYSIDIMKWLDYEHVCWVKFEDLAGDTETKHNTLQRITDHLWDGLHVFNLTKEEIVERMLRNVNPDKSATFRKGSIGDWRKDFTPEHKRVFKEVAGDLLIRLGYEKDYNW</sequence>
<dbReference type="EMBL" id="VTEI01000009">
    <property type="protein sequence ID" value="TYS15189.1"/>
    <property type="molecule type" value="Genomic_DNA"/>
</dbReference>
<dbReference type="SUPFAM" id="SSF52540">
    <property type="entry name" value="P-loop containing nucleoside triphosphate hydrolases"/>
    <property type="match status" value="1"/>
</dbReference>
<organism evidence="4 5">
    <name type="scientific">Rossellomorea vietnamensis</name>
    <dbReference type="NCBI Taxonomy" id="218284"/>
    <lineage>
        <taxon>Bacteria</taxon>
        <taxon>Bacillati</taxon>
        <taxon>Bacillota</taxon>
        <taxon>Bacilli</taxon>
        <taxon>Bacillales</taxon>
        <taxon>Bacillaceae</taxon>
        <taxon>Rossellomorea</taxon>
    </lineage>
</organism>
<reference evidence="4 5" key="1">
    <citation type="submission" date="2019-08" db="EMBL/GenBank/DDBJ databases">
        <title>Bacillus genomes from the desert of Cuatro Cienegas, Coahuila.</title>
        <authorList>
            <person name="Olmedo-Alvarez G."/>
        </authorList>
    </citation>
    <scope>NUCLEOTIDE SEQUENCE [LARGE SCALE GENOMIC DNA]</scope>
    <source>
        <strain evidence="4 5">CH34_1T</strain>
    </source>
</reference>
<name>A0A5D4NMN4_9BACI</name>
<dbReference type="Gene3D" id="3.40.50.300">
    <property type="entry name" value="P-loop containing nucleotide triphosphate hydrolases"/>
    <property type="match status" value="1"/>
</dbReference>
<dbReference type="Pfam" id="PF00685">
    <property type="entry name" value="Sulfotransfer_1"/>
    <property type="match status" value="1"/>
</dbReference>
<comment type="caution">
    <text evidence="4">The sequence shown here is derived from an EMBL/GenBank/DDBJ whole genome shotgun (WGS) entry which is preliminary data.</text>
</comment>
<dbReference type="InterPro" id="IPR027417">
    <property type="entry name" value="P-loop_NTPase"/>
</dbReference>
<dbReference type="GO" id="GO:0008146">
    <property type="term" value="F:sulfotransferase activity"/>
    <property type="evidence" value="ECO:0007669"/>
    <property type="project" value="InterPro"/>
</dbReference>
<evidence type="ECO:0000313" key="5">
    <source>
        <dbReference type="Proteomes" id="UP000322267"/>
    </source>
</evidence>
<gene>
    <name evidence="4" type="ORF">FZC78_16165</name>
</gene>
<protein>
    <submittedName>
        <fullName evidence="4">Sulfotransferase domain-containing protein</fullName>
    </submittedName>
</protein>
<dbReference type="OrthoDB" id="570215at2"/>
<keyword evidence="2 4" id="KW-0808">Transferase</keyword>
<feature type="domain" description="Sulfotransferase" evidence="3">
    <location>
        <begin position="51"/>
        <end position="238"/>
    </location>
</feature>
<dbReference type="AlphaFoldDB" id="A0A5D4NMN4"/>